<dbReference type="SUPFAM" id="SSF52980">
    <property type="entry name" value="Restriction endonuclease-like"/>
    <property type="match status" value="1"/>
</dbReference>
<organism evidence="2">
    <name type="scientific">Siphoviridae sp. ctqw35</name>
    <dbReference type="NCBI Taxonomy" id="2826471"/>
    <lineage>
        <taxon>Viruses</taxon>
        <taxon>Duplodnaviria</taxon>
        <taxon>Heunggongvirae</taxon>
        <taxon>Uroviricota</taxon>
        <taxon>Caudoviricetes</taxon>
    </lineage>
</organism>
<reference evidence="2" key="1">
    <citation type="journal article" date="2021" name="Proc. Natl. Acad. Sci. U.S.A.">
        <title>A Catalog of Tens of Thousands of Viruses from Human Metagenomes Reveals Hidden Associations with Chronic Diseases.</title>
        <authorList>
            <person name="Tisza M.J."/>
            <person name="Buck C.B."/>
        </authorList>
    </citation>
    <scope>NUCLEOTIDE SEQUENCE</scope>
    <source>
        <strain evidence="2">Ctqw35</strain>
    </source>
</reference>
<evidence type="ECO:0000259" key="1">
    <source>
        <dbReference type="Pfam" id="PF04480"/>
    </source>
</evidence>
<keyword evidence="2" id="KW-0540">Nuclease</keyword>
<dbReference type="Pfam" id="PF04480">
    <property type="entry name" value="DUF559"/>
    <property type="match status" value="1"/>
</dbReference>
<protein>
    <submittedName>
        <fullName evidence="2">Very-short-patch-repair endonuclease</fullName>
    </submittedName>
</protein>
<name>A0A8S5LZZ2_9CAUD</name>
<dbReference type="InterPro" id="IPR007569">
    <property type="entry name" value="DUF559"/>
</dbReference>
<sequence>MKVKCWNCEKTIEVQYKQKDRYFCEECLEKHRKEHKELIEKYTKLKDEVMYENALRLIEKSNTDINKYIDSAKSIKKAMDRQVGTFRSADEIVAAIFLNANELLFEPNKRIGKYITDFFIPELKVCLEVDGSTHKYTTKKDCERDITIRNILGKEWEVVRVKTKYIEKNPEDIVASIISEKMTLQNLRLQNAGIIPESYAKRYRDYYESIGEYTTKKYYK</sequence>
<dbReference type="InterPro" id="IPR011335">
    <property type="entry name" value="Restrct_endonuc-II-like"/>
</dbReference>
<feature type="domain" description="DUF559" evidence="1">
    <location>
        <begin position="102"/>
        <end position="179"/>
    </location>
</feature>
<dbReference type="EMBL" id="BK014782">
    <property type="protein sequence ID" value="DAD75403.1"/>
    <property type="molecule type" value="Genomic_DNA"/>
</dbReference>
<keyword evidence="2" id="KW-0255">Endonuclease</keyword>
<accession>A0A8S5LZZ2</accession>
<dbReference type="GO" id="GO:0004519">
    <property type="term" value="F:endonuclease activity"/>
    <property type="evidence" value="ECO:0007669"/>
    <property type="project" value="UniProtKB-KW"/>
</dbReference>
<dbReference type="Gene3D" id="3.40.960.10">
    <property type="entry name" value="VSR Endonuclease"/>
    <property type="match status" value="1"/>
</dbReference>
<proteinExistence type="predicted"/>
<keyword evidence="2" id="KW-0378">Hydrolase</keyword>
<evidence type="ECO:0000313" key="2">
    <source>
        <dbReference type="EMBL" id="DAD75403.1"/>
    </source>
</evidence>